<dbReference type="EMBL" id="JH597773">
    <property type="protein sequence ID" value="EHQ07492.1"/>
    <property type="molecule type" value="Genomic_DNA"/>
</dbReference>
<evidence type="ECO:0000313" key="3">
    <source>
        <dbReference type="Proteomes" id="UP000005737"/>
    </source>
</evidence>
<keyword evidence="1" id="KW-0732">Signal</keyword>
<evidence type="ECO:0000256" key="1">
    <source>
        <dbReference type="SAM" id="SignalP"/>
    </source>
</evidence>
<proteinExistence type="predicted"/>
<dbReference type="HOGENOM" id="CLU_1164725_0_0_12"/>
<feature type="signal peptide" evidence="1">
    <location>
        <begin position="1"/>
        <end position="17"/>
    </location>
</feature>
<protein>
    <recommendedName>
        <fullName evidence="4">DUF4468 domain-containing protein</fullName>
    </recommendedName>
</protein>
<organism evidence="2 3">
    <name type="scientific">Leptonema illini DSM 21528</name>
    <dbReference type="NCBI Taxonomy" id="929563"/>
    <lineage>
        <taxon>Bacteria</taxon>
        <taxon>Pseudomonadati</taxon>
        <taxon>Spirochaetota</taxon>
        <taxon>Spirochaetia</taxon>
        <taxon>Leptospirales</taxon>
        <taxon>Leptospiraceae</taxon>
        <taxon>Leptonema</taxon>
    </lineage>
</organism>
<dbReference type="RefSeq" id="WP_002773419.1">
    <property type="nucleotide sequence ID" value="NZ_JH597773.1"/>
</dbReference>
<name>H2CD16_9LEPT</name>
<evidence type="ECO:0000313" key="2">
    <source>
        <dbReference type="EMBL" id="EHQ07492.1"/>
    </source>
</evidence>
<dbReference type="STRING" id="183.GCA_002009735_01868"/>
<dbReference type="AlphaFoldDB" id="H2CD16"/>
<keyword evidence="3" id="KW-1185">Reference proteome</keyword>
<accession>H2CD16</accession>
<gene>
    <name evidence="2" type="ORF">Lepil_2821</name>
</gene>
<dbReference type="Proteomes" id="UP000005737">
    <property type="component" value="Unassembled WGS sequence"/>
</dbReference>
<feature type="chain" id="PRO_5003560891" description="DUF4468 domain-containing protein" evidence="1">
    <location>
        <begin position="18"/>
        <end position="238"/>
    </location>
</feature>
<reference evidence="2 3" key="1">
    <citation type="submission" date="2011-10" db="EMBL/GenBank/DDBJ databases">
        <title>The Improved High-Quality Draft genome of Leptonema illini DSM 21528.</title>
        <authorList>
            <consortium name="US DOE Joint Genome Institute (JGI-PGF)"/>
            <person name="Lucas S."/>
            <person name="Copeland A."/>
            <person name="Lapidus A."/>
            <person name="Glavina del Rio T."/>
            <person name="Dalin E."/>
            <person name="Tice H."/>
            <person name="Bruce D."/>
            <person name="Goodwin L."/>
            <person name="Pitluck S."/>
            <person name="Peters L."/>
            <person name="Mikhailova N."/>
            <person name="Held B."/>
            <person name="Kyrpides N."/>
            <person name="Mavromatis K."/>
            <person name="Ivanova N."/>
            <person name="Markowitz V."/>
            <person name="Cheng J.-F."/>
            <person name="Hugenholtz P."/>
            <person name="Woyke T."/>
            <person name="Wu D."/>
            <person name="Gronow S."/>
            <person name="Wellnitz S."/>
            <person name="Brambilla E.-M."/>
            <person name="Klenk H.-P."/>
            <person name="Eisen J.A."/>
        </authorList>
    </citation>
    <scope>NUCLEOTIDE SEQUENCE [LARGE SCALE GENOMIC DNA]</scope>
    <source>
        <strain evidence="2 3">DSM 21528</strain>
    </source>
</reference>
<evidence type="ECO:0008006" key="4">
    <source>
        <dbReference type="Google" id="ProtNLM"/>
    </source>
</evidence>
<sequence>MKRAIPLMMLLSASLLAQSPEQGPDLERYRPTEEQAWKLAENTREMGRIEENIAKLYGDLKLLGYISESGESLISMRTSHLNQFEQRDSTLSEESVRIVWKNGAPAQFSFRVRTATVRGLRTVVTIFLVDSVREGKEVREPDIHFISMESLPTGRGNLVYYIMTPWNAPVITEKTRTYKDSGVTNTYPLTQLRDPDKKIEVMFRLLDSYRYLERHLDYLISRSIRKELNDMNRYLPKS</sequence>